<name>A0A9X4BFT3_9GAMM</name>
<keyword evidence="7" id="KW-0808">Transferase</keyword>
<protein>
    <submittedName>
        <fullName evidence="7">PLP-dependent aminotransferase family protein</fullName>
    </submittedName>
</protein>
<dbReference type="CDD" id="cd07377">
    <property type="entry name" value="WHTH_GntR"/>
    <property type="match status" value="1"/>
</dbReference>
<accession>A0A9X4BFT3</accession>
<dbReference type="Pfam" id="PF00392">
    <property type="entry name" value="GntR"/>
    <property type="match status" value="1"/>
</dbReference>
<dbReference type="CDD" id="cd00609">
    <property type="entry name" value="AAT_like"/>
    <property type="match status" value="1"/>
</dbReference>
<evidence type="ECO:0000313" key="8">
    <source>
        <dbReference type="Proteomes" id="UP001139971"/>
    </source>
</evidence>
<dbReference type="InterPro" id="IPR015421">
    <property type="entry name" value="PyrdxlP-dep_Trfase_major"/>
</dbReference>
<dbReference type="EMBL" id="JAOVZO020000003">
    <property type="protein sequence ID" value="MDC8011700.1"/>
    <property type="molecule type" value="Genomic_DNA"/>
</dbReference>
<evidence type="ECO:0000256" key="4">
    <source>
        <dbReference type="ARBA" id="ARBA00023125"/>
    </source>
</evidence>
<dbReference type="InterPro" id="IPR036388">
    <property type="entry name" value="WH-like_DNA-bd_sf"/>
</dbReference>
<feature type="domain" description="HTH gntR-type" evidence="6">
    <location>
        <begin position="12"/>
        <end position="80"/>
    </location>
</feature>
<dbReference type="GO" id="GO:0003677">
    <property type="term" value="F:DNA binding"/>
    <property type="evidence" value="ECO:0007669"/>
    <property type="project" value="UniProtKB-KW"/>
</dbReference>
<evidence type="ECO:0000256" key="1">
    <source>
        <dbReference type="ARBA" id="ARBA00005384"/>
    </source>
</evidence>
<keyword evidence="5" id="KW-0804">Transcription</keyword>
<evidence type="ECO:0000256" key="3">
    <source>
        <dbReference type="ARBA" id="ARBA00023015"/>
    </source>
</evidence>
<dbReference type="GO" id="GO:0003700">
    <property type="term" value="F:DNA-binding transcription factor activity"/>
    <property type="evidence" value="ECO:0007669"/>
    <property type="project" value="InterPro"/>
</dbReference>
<dbReference type="PANTHER" id="PTHR46577:SF1">
    <property type="entry name" value="HTH-TYPE TRANSCRIPTIONAL REGULATORY PROTEIN GABR"/>
    <property type="match status" value="1"/>
</dbReference>
<dbReference type="Proteomes" id="UP001139971">
    <property type="component" value="Unassembled WGS sequence"/>
</dbReference>
<keyword evidence="2" id="KW-0663">Pyridoxal phosphate</keyword>
<gene>
    <name evidence="7" type="ORF">OD750_003985</name>
</gene>
<dbReference type="InterPro" id="IPR051446">
    <property type="entry name" value="HTH_trans_reg/aminotransferase"/>
</dbReference>
<keyword evidence="8" id="KW-1185">Reference proteome</keyword>
<dbReference type="InterPro" id="IPR015424">
    <property type="entry name" value="PyrdxlP-dep_Trfase"/>
</dbReference>
<organism evidence="7 8">
    <name type="scientific">Tahibacter soli</name>
    <dbReference type="NCBI Taxonomy" id="2983605"/>
    <lineage>
        <taxon>Bacteria</taxon>
        <taxon>Pseudomonadati</taxon>
        <taxon>Pseudomonadota</taxon>
        <taxon>Gammaproteobacteria</taxon>
        <taxon>Lysobacterales</taxon>
        <taxon>Rhodanobacteraceae</taxon>
        <taxon>Tahibacter</taxon>
    </lineage>
</organism>
<dbReference type="GO" id="GO:0030170">
    <property type="term" value="F:pyridoxal phosphate binding"/>
    <property type="evidence" value="ECO:0007669"/>
    <property type="project" value="InterPro"/>
</dbReference>
<dbReference type="PANTHER" id="PTHR46577">
    <property type="entry name" value="HTH-TYPE TRANSCRIPTIONAL REGULATORY PROTEIN GABR"/>
    <property type="match status" value="1"/>
</dbReference>
<keyword evidence="7" id="KW-0032">Aminotransferase</keyword>
<reference evidence="7" key="1">
    <citation type="submission" date="2023-02" db="EMBL/GenBank/DDBJ databases">
        <title>Tahibacter soli sp. nov. isolated from soil.</title>
        <authorList>
            <person name="Baek J.H."/>
            <person name="Lee J.K."/>
            <person name="Choi D.G."/>
            <person name="Jeon C.O."/>
        </authorList>
    </citation>
    <scope>NUCLEOTIDE SEQUENCE</scope>
    <source>
        <strain evidence="7">BL</strain>
    </source>
</reference>
<proteinExistence type="inferred from homology"/>
<dbReference type="PRINTS" id="PR00035">
    <property type="entry name" value="HTHGNTR"/>
</dbReference>
<keyword evidence="4" id="KW-0238">DNA-binding</keyword>
<dbReference type="Pfam" id="PF00155">
    <property type="entry name" value="Aminotran_1_2"/>
    <property type="match status" value="1"/>
</dbReference>
<evidence type="ECO:0000256" key="5">
    <source>
        <dbReference type="ARBA" id="ARBA00023163"/>
    </source>
</evidence>
<dbReference type="InterPro" id="IPR004839">
    <property type="entry name" value="Aminotransferase_I/II_large"/>
</dbReference>
<comment type="caution">
    <text evidence="7">The sequence shown here is derived from an EMBL/GenBank/DDBJ whole genome shotgun (WGS) entry which is preliminary data.</text>
</comment>
<keyword evidence="3" id="KW-0805">Transcription regulation</keyword>
<dbReference type="Gene3D" id="3.40.640.10">
    <property type="entry name" value="Type I PLP-dependent aspartate aminotransferase-like (Major domain)"/>
    <property type="match status" value="1"/>
</dbReference>
<evidence type="ECO:0000256" key="2">
    <source>
        <dbReference type="ARBA" id="ARBA00022898"/>
    </source>
</evidence>
<comment type="similarity">
    <text evidence="1">In the C-terminal section; belongs to the class-I pyridoxal-phosphate-dependent aminotransferase family.</text>
</comment>
<sequence>MQLLIPLSPQGGPLNRQVYAGLRQAILDGTFGAGARLPSTRDLAEQLRISRTVVVLAYEQLLAEGYVVGRGGSGTYVPEGLAAARPAGNDPPADIRLSRFGAYAAQTGSSAAFPQRPASPPRFDFAYGRSDVDCFPFEQWRRILQRRARRTPIRELDYGPATGSEALRAAICEHLKRSRAVACDPSQVIVVNGSQQALDLVARVLIEPGDAIAIEDPSYQGAKEVLRAAGARLQPVAVDRDGLDPARLSDDARMAFVTPSHQFPTGAILPLARRQALLQWARRRNAVIVEDDYDGEFRYQGKPLESLQGLDTEGRVVYVGTFSRTVFSSLRIGYLVVPASLLAAFTAAKWLCDRHTATLEQETLAEFIASGMYERHLRRVRRRNEAARDVLLGAVKKHLGDRVEVTGEGAGAHIVLWPRGDMAEDAIVAAALDRGVGVYGIGGYYLRRPSPAGLLLGYSRMREAEIREGVKRLGAVI</sequence>
<dbReference type="AlphaFoldDB" id="A0A9X4BFT3"/>
<dbReference type="SUPFAM" id="SSF53383">
    <property type="entry name" value="PLP-dependent transferases"/>
    <property type="match status" value="1"/>
</dbReference>
<dbReference type="SUPFAM" id="SSF46785">
    <property type="entry name" value="Winged helix' DNA-binding domain"/>
    <property type="match status" value="1"/>
</dbReference>
<dbReference type="SMART" id="SM00345">
    <property type="entry name" value="HTH_GNTR"/>
    <property type="match status" value="1"/>
</dbReference>
<dbReference type="PROSITE" id="PS50949">
    <property type="entry name" value="HTH_GNTR"/>
    <property type="match status" value="1"/>
</dbReference>
<dbReference type="RefSeq" id="WP_263542913.1">
    <property type="nucleotide sequence ID" value="NZ_JAOVZO020000003.1"/>
</dbReference>
<dbReference type="Gene3D" id="1.10.10.10">
    <property type="entry name" value="Winged helix-like DNA-binding domain superfamily/Winged helix DNA-binding domain"/>
    <property type="match status" value="1"/>
</dbReference>
<evidence type="ECO:0000313" key="7">
    <source>
        <dbReference type="EMBL" id="MDC8011700.1"/>
    </source>
</evidence>
<evidence type="ECO:0000259" key="6">
    <source>
        <dbReference type="PROSITE" id="PS50949"/>
    </source>
</evidence>
<dbReference type="GO" id="GO:0008483">
    <property type="term" value="F:transaminase activity"/>
    <property type="evidence" value="ECO:0007669"/>
    <property type="project" value="UniProtKB-KW"/>
</dbReference>
<dbReference type="InterPro" id="IPR036390">
    <property type="entry name" value="WH_DNA-bd_sf"/>
</dbReference>
<dbReference type="InterPro" id="IPR000524">
    <property type="entry name" value="Tscrpt_reg_HTH_GntR"/>
</dbReference>